<name>S3CUL6_OPHP1</name>
<dbReference type="GO" id="GO:0051537">
    <property type="term" value="F:2 iron, 2 sulfur cluster binding"/>
    <property type="evidence" value="ECO:0007669"/>
    <property type="project" value="UniProtKB-KW"/>
</dbReference>
<dbReference type="OMA" id="KHDWSFD"/>
<sequence length="198" mass="21912">MFFPFLSSNQKGKNAWFCAGAALDFPDIHPPEDAAEVMSTPRRCGDSRSMPGCKVFHVTEDTATAKIEAKEVSMEDVVLAENTDALKDQVLVYRYKGRFIAVDHKCPHMSYPLSNGTPFDIEDFGIVLSAGLTCPKHGWSFDMFTGAGDRGNYKLKTWETELRDRQGEVGTDDITGVDAADAALVGKEVWVRKKQRIG</sequence>
<dbReference type="Gene3D" id="2.102.10.10">
    <property type="entry name" value="Rieske [2Fe-2S] iron-sulphur domain"/>
    <property type="match status" value="1"/>
</dbReference>
<feature type="domain" description="Rieske" evidence="6">
    <location>
        <begin position="66"/>
        <end position="169"/>
    </location>
</feature>
<evidence type="ECO:0000256" key="1">
    <source>
        <dbReference type="ARBA" id="ARBA00022714"/>
    </source>
</evidence>
<dbReference type="SUPFAM" id="SSF50022">
    <property type="entry name" value="ISP domain"/>
    <property type="match status" value="1"/>
</dbReference>
<dbReference type="VEuPathDB" id="FungiDB:F503_01424"/>
<keyword evidence="4" id="KW-0411">Iron-sulfur</keyword>
<evidence type="ECO:0000313" key="8">
    <source>
        <dbReference type="Proteomes" id="UP000016923"/>
    </source>
</evidence>
<dbReference type="AlphaFoldDB" id="S3CUL6"/>
<dbReference type="eggNOG" id="ENOG502S3ET">
    <property type="taxonomic scope" value="Eukaryota"/>
</dbReference>
<dbReference type="GO" id="GO:0046872">
    <property type="term" value="F:metal ion binding"/>
    <property type="evidence" value="ECO:0007669"/>
    <property type="project" value="UniProtKB-KW"/>
</dbReference>
<dbReference type="PANTHER" id="PTHR21496">
    <property type="entry name" value="FERREDOXIN-RELATED"/>
    <property type="match status" value="1"/>
</dbReference>
<keyword evidence="8" id="KW-1185">Reference proteome</keyword>
<organism evidence="7 8">
    <name type="scientific">Ophiostoma piceae (strain UAMH 11346)</name>
    <name type="common">Sap stain fungus</name>
    <dbReference type="NCBI Taxonomy" id="1262450"/>
    <lineage>
        <taxon>Eukaryota</taxon>
        <taxon>Fungi</taxon>
        <taxon>Dikarya</taxon>
        <taxon>Ascomycota</taxon>
        <taxon>Pezizomycotina</taxon>
        <taxon>Sordariomycetes</taxon>
        <taxon>Sordariomycetidae</taxon>
        <taxon>Ophiostomatales</taxon>
        <taxon>Ophiostomataceae</taxon>
        <taxon>Ophiostoma</taxon>
    </lineage>
</organism>
<dbReference type="Pfam" id="PF00355">
    <property type="entry name" value="Rieske"/>
    <property type="match status" value="1"/>
</dbReference>
<keyword evidence="1" id="KW-0001">2Fe-2S</keyword>
<dbReference type="Proteomes" id="UP000016923">
    <property type="component" value="Unassembled WGS sequence"/>
</dbReference>
<evidence type="ECO:0000256" key="4">
    <source>
        <dbReference type="ARBA" id="ARBA00023014"/>
    </source>
</evidence>
<dbReference type="CDD" id="cd03467">
    <property type="entry name" value="Rieske"/>
    <property type="match status" value="1"/>
</dbReference>
<reference evidence="7 8" key="1">
    <citation type="journal article" date="2013" name="BMC Genomics">
        <title>The genome and transcriptome of the pine saprophyte Ophiostoma piceae, and a comparison with the bark beetle-associated pine pathogen Grosmannia clavigera.</title>
        <authorList>
            <person name="Haridas S."/>
            <person name="Wang Y."/>
            <person name="Lim L."/>
            <person name="Massoumi Alamouti S."/>
            <person name="Jackman S."/>
            <person name="Docking R."/>
            <person name="Robertson G."/>
            <person name="Birol I."/>
            <person name="Bohlmann J."/>
            <person name="Breuil C."/>
        </authorList>
    </citation>
    <scope>NUCLEOTIDE SEQUENCE [LARGE SCALE GENOMIC DNA]</scope>
    <source>
        <strain evidence="7 8">UAMH 11346</strain>
    </source>
</reference>
<dbReference type="HOGENOM" id="CLU_079949_0_0_1"/>
<evidence type="ECO:0000259" key="6">
    <source>
        <dbReference type="PROSITE" id="PS51296"/>
    </source>
</evidence>
<keyword evidence="3" id="KW-0408">Iron</keyword>
<dbReference type="STRING" id="1262450.S3CUL6"/>
<evidence type="ECO:0000256" key="3">
    <source>
        <dbReference type="ARBA" id="ARBA00023004"/>
    </source>
</evidence>
<gene>
    <name evidence="7" type="ORF">F503_01424</name>
</gene>
<protein>
    <submittedName>
        <fullName evidence="7">Rieske domain-containing protein</fullName>
    </submittedName>
</protein>
<evidence type="ECO:0000313" key="7">
    <source>
        <dbReference type="EMBL" id="EPE04420.1"/>
    </source>
</evidence>
<dbReference type="InterPro" id="IPR017941">
    <property type="entry name" value="Rieske_2Fe-2S"/>
</dbReference>
<dbReference type="OrthoDB" id="426882at2759"/>
<dbReference type="EMBL" id="KE148161">
    <property type="protein sequence ID" value="EPE04420.1"/>
    <property type="molecule type" value="Genomic_DNA"/>
</dbReference>
<evidence type="ECO:0000256" key="2">
    <source>
        <dbReference type="ARBA" id="ARBA00022723"/>
    </source>
</evidence>
<evidence type="ECO:0000256" key="5">
    <source>
        <dbReference type="ARBA" id="ARBA00034078"/>
    </source>
</evidence>
<dbReference type="InterPro" id="IPR036922">
    <property type="entry name" value="Rieske_2Fe-2S_sf"/>
</dbReference>
<keyword evidence="2" id="KW-0479">Metal-binding</keyword>
<accession>S3CUL6</accession>
<dbReference type="PANTHER" id="PTHR21496:SF0">
    <property type="entry name" value="RIESKE DOMAIN-CONTAINING PROTEIN"/>
    <property type="match status" value="1"/>
</dbReference>
<proteinExistence type="predicted"/>
<comment type="cofactor">
    <cofactor evidence="5">
        <name>[2Fe-2S] cluster</name>
        <dbReference type="ChEBI" id="CHEBI:190135"/>
    </cofactor>
</comment>
<dbReference type="PROSITE" id="PS51296">
    <property type="entry name" value="RIESKE"/>
    <property type="match status" value="1"/>
</dbReference>